<evidence type="ECO:0000259" key="6">
    <source>
        <dbReference type="PROSITE" id="PS51910"/>
    </source>
</evidence>
<dbReference type="InterPro" id="IPR001223">
    <property type="entry name" value="Glyco_hydro18_cat"/>
</dbReference>
<dbReference type="GO" id="GO:0005576">
    <property type="term" value="C:extracellular region"/>
    <property type="evidence" value="ECO:0007669"/>
    <property type="project" value="TreeGrafter"/>
</dbReference>
<dbReference type="InterPro" id="IPR029070">
    <property type="entry name" value="Chitinase_insertion_sf"/>
</dbReference>
<evidence type="ECO:0000256" key="3">
    <source>
        <dbReference type="ARBA" id="ARBA00023180"/>
    </source>
</evidence>
<dbReference type="SUPFAM" id="SSF54556">
    <property type="entry name" value="Chitinase insertion domain"/>
    <property type="match status" value="1"/>
</dbReference>
<dbReference type="Proteomes" id="UP000887013">
    <property type="component" value="Unassembled WGS sequence"/>
</dbReference>
<dbReference type="PANTHER" id="PTHR11177">
    <property type="entry name" value="CHITINASE"/>
    <property type="match status" value="1"/>
</dbReference>
<dbReference type="SMART" id="SM00636">
    <property type="entry name" value="Glyco_18"/>
    <property type="match status" value="1"/>
</dbReference>
<evidence type="ECO:0000256" key="2">
    <source>
        <dbReference type="ARBA" id="ARBA00022801"/>
    </source>
</evidence>
<evidence type="ECO:0000256" key="4">
    <source>
        <dbReference type="ARBA" id="ARBA00023295"/>
    </source>
</evidence>
<evidence type="ECO:0000313" key="8">
    <source>
        <dbReference type="Proteomes" id="UP000887013"/>
    </source>
</evidence>
<dbReference type="PROSITE" id="PS51910">
    <property type="entry name" value="GH18_2"/>
    <property type="match status" value="1"/>
</dbReference>
<comment type="caution">
    <text evidence="7">The sequence shown here is derived from an EMBL/GenBank/DDBJ whole genome shotgun (WGS) entry which is preliminary data.</text>
</comment>
<dbReference type="GO" id="GO:0004568">
    <property type="term" value="F:chitinase activity"/>
    <property type="evidence" value="ECO:0007669"/>
    <property type="project" value="TreeGrafter"/>
</dbReference>
<dbReference type="PANTHER" id="PTHR11177:SF317">
    <property type="entry name" value="CHITINASE 12-RELATED"/>
    <property type="match status" value="1"/>
</dbReference>
<evidence type="ECO:0000313" key="7">
    <source>
        <dbReference type="EMBL" id="GFT10443.1"/>
    </source>
</evidence>
<dbReference type="AlphaFoldDB" id="A0A8X6NE64"/>
<dbReference type="GO" id="GO:0006032">
    <property type="term" value="P:chitin catabolic process"/>
    <property type="evidence" value="ECO:0007669"/>
    <property type="project" value="TreeGrafter"/>
</dbReference>
<keyword evidence="3" id="KW-0325">Glycoprotein</keyword>
<sequence length="442" mass="50242">MANSFRSTLIFMILQYSFVTGQWEDVFYGGSSYPGYQLKNTYSGAYYTPGMVSHSFRRRSLPETYSSNDRLKGRRIVCLYNNVNYYKIGFTPMMIDPNLCTHINYEFAMLDPKTYELMPSEPAIDLQENFYDEAVALKEKNPNLKVLLSLGGWADSSKKYSELVELQERIDNFVNKVVPFLKAHGFDGLDVAWEYPNCWQGALGVSTKDKDNYVTFLQALRKQFDIEGFILSVSVTAIEREIKGGYNVPAVSDAVHHINVMTYDMHGPWEAKTGHHTQFETKAGDEDPSLNTKAAMELWANEGVPKMKLNMGIATYAKTFTLANAANHEYGAPTVGKGKKGYISQNEGTLCYNEICQYLNAGNWTEGEDKQRGFYAYSGDQWACYDPPLMVVRKVKWLAENGYGGILIKDLSCDDYEGLCFSMPFPLISMMKMEFESKLRKY</sequence>
<protein>
    <submittedName>
        <fullName evidence="7">Probable chitinase 10</fullName>
    </submittedName>
</protein>
<feature type="domain" description="GH18" evidence="6">
    <location>
        <begin position="74"/>
        <end position="438"/>
    </location>
</feature>
<dbReference type="GO" id="GO:0008061">
    <property type="term" value="F:chitin binding"/>
    <property type="evidence" value="ECO:0007669"/>
    <property type="project" value="InterPro"/>
</dbReference>
<evidence type="ECO:0000256" key="5">
    <source>
        <dbReference type="SAM" id="SignalP"/>
    </source>
</evidence>
<dbReference type="GO" id="GO:0005975">
    <property type="term" value="P:carbohydrate metabolic process"/>
    <property type="evidence" value="ECO:0007669"/>
    <property type="project" value="InterPro"/>
</dbReference>
<evidence type="ECO:0000256" key="1">
    <source>
        <dbReference type="ARBA" id="ARBA00022729"/>
    </source>
</evidence>
<name>A0A8X6NE64_NEPPI</name>
<keyword evidence="1 5" id="KW-0732">Signal</keyword>
<dbReference type="Pfam" id="PF00704">
    <property type="entry name" value="Glyco_hydro_18"/>
    <property type="match status" value="1"/>
</dbReference>
<proteinExistence type="predicted"/>
<feature type="signal peptide" evidence="5">
    <location>
        <begin position="1"/>
        <end position="21"/>
    </location>
</feature>
<dbReference type="Gene3D" id="3.10.50.10">
    <property type="match status" value="1"/>
</dbReference>
<dbReference type="SUPFAM" id="SSF51445">
    <property type="entry name" value="(Trans)glycosidases"/>
    <property type="match status" value="1"/>
</dbReference>
<dbReference type="FunFam" id="3.10.50.10:FF:000003">
    <property type="entry name" value="Class V chitinase CHIT5b"/>
    <property type="match status" value="1"/>
</dbReference>
<dbReference type="InterPro" id="IPR017853">
    <property type="entry name" value="GH"/>
</dbReference>
<dbReference type="EMBL" id="BMAW01057368">
    <property type="protein sequence ID" value="GFT10443.1"/>
    <property type="molecule type" value="Genomic_DNA"/>
</dbReference>
<reference evidence="7" key="1">
    <citation type="submission" date="2020-08" db="EMBL/GenBank/DDBJ databases">
        <title>Multicomponent nature underlies the extraordinary mechanical properties of spider dragline silk.</title>
        <authorList>
            <person name="Kono N."/>
            <person name="Nakamura H."/>
            <person name="Mori M."/>
            <person name="Yoshida Y."/>
            <person name="Ohtoshi R."/>
            <person name="Malay A.D."/>
            <person name="Moran D.A.P."/>
            <person name="Tomita M."/>
            <person name="Numata K."/>
            <person name="Arakawa K."/>
        </authorList>
    </citation>
    <scope>NUCLEOTIDE SEQUENCE</scope>
</reference>
<dbReference type="Gene3D" id="3.20.20.80">
    <property type="entry name" value="Glycosidases"/>
    <property type="match status" value="1"/>
</dbReference>
<keyword evidence="4" id="KW-0326">Glycosidase</keyword>
<feature type="chain" id="PRO_5036448145" evidence="5">
    <location>
        <begin position="22"/>
        <end position="442"/>
    </location>
</feature>
<dbReference type="InterPro" id="IPR011583">
    <property type="entry name" value="Chitinase_II/V-like_cat"/>
</dbReference>
<gene>
    <name evidence="7" type="primary">Cht10</name>
    <name evidence="7" type="ORF">NPIL_284091</name>
</gene>
<accession>A0A8X6NE64</accession>
<keyword evidence="2" id="KW-0378">Hydrolase</keyword>
<dbReference type="InterPro" id="IPR050314">
    <property type="entry name" value="Glycosyl_Hydrlase_18"/>
</dbReference>
<organism evidence="7 8">
    <name type="scientific">Nephila pilipes</name>
    <name type="common">Giant wood spider</name>
    <name type="synonym">Nephila maculata</name>
    <dbReference type="NCBI Taxonomy" id="299642"/>
    <lineage>
        <taxon>Eukaryota</taxon>
        <taxon>Metazoa</taxon>
        <taxon>Ecdysozoa</taxon>
        <taxon>Arthropoda</taxon>
        <taxon>Chelicerata</taxon>
        <taxon>Arachnida</taxon>
        <taxon>Araneae</taxon>
        <taxon>Araneomorphae</taxon>
        <taxon>Entelegynae</taxon>
        <taxon>Araneoidea</taxon>
        <taxon>Nephilidae</taxon>
        <taxon>Nephila</taxon>
    </lineage>
</organism>
<dbReference type="OrthoDB" id="6430753at2759"/>
<keyword evidence="8" id="KW-1185">Reference proteome</keyword>